<dbReference type="AlphaFoldDB" id="A0A1L8E6I0"/>
<dbReference type="EMBL" id="GFDG01004448">
    <property type="protein sequence ID" value="JAV14351.1"/>
    <property type="molecule type" value="Transcribed_RNA"/>
</dbReference>
<reference evidence="1" key="1">
    <citation type="submission" date="2017-01" db="EMBL/GenBank/DDBJ databases">
        <title>An insight into the sialome and mialome of the horn fly, Haematobia irritans.</title>
        <authorList>
            <person name="Breijo M."/>
            <person name="Boiani M."/>
            <person name="Ures X."/>
            <person name="Rocha S."/>
            <person name="Sequeira M."/>
            <person name="Ribeiro J.M."/>
        </authorList>
    </citation>
    <scope>NUCLEOTIDE SEQUENCE</scope>
</reference>
<name>A0A1L8E6I0_HAEIR</name>
<evidence type="ECO:0000313" key="1">
    <source>
        <dbReference type="EMBL" id="JAV14351.1"/>
    </source>
</evidence>
<accession>A0A1L8E6I0</accession>
<sequence length="79" mass="9256">MRTNCHHLVLNTFEILYRYRFSFGPFCQITINGTTEFHTEIRVGKGYNLIHSVHKFCHNAQAHQTEQYFGIFLCVSGCK</sequence>
<organism evidence="1">
    <name type="scientific">Haematobia irritans</name>
    <name type="common">Horn fly</name>
    <name type="synonym">Conops irritans</name>
    <dbReference type="NCBI Taxonomy" id="7368"/>
    <lineage>
        <taxon>Eukaryota</taxon>
        <taxon>Metazoa</taxon>
        <taxon>Ecdysozoa</taxon>
        <taxon>Arthropoda</taxon>
        <taxon>Hexapoda</taxon>
        <taxon>Insecta</taxon>
        <taxon>Pterygota</taxon>
        <taxon>Neoptera</taxon>
        <taxon>Endopterygota</taxon>
        <taxon>Diptera</taxon>
        <taxon>Brachycera</taxon>
        <taxon>Muscomorpha</taxon>
        <taxon>Muscoidea</taxon>
        <taxon>Muscidae</taxon>
        <taxon>Haematobia</taxon>
    </lineage>
</organism>
<proteinExistence type="predicted"/>
<protein>
    <submittedName>
        <fullName evidence="1">Uncharacterized protein</fullName>
    </submittedName>
</protein>